<dbReference type="GO" id="GO:0006412">
    <property type="term" value="P:translation"/>
    <property type="evidence" value="ECO:0007669"/>
    <property type="project" value="UniProtKB-UniRule"/>
</dbReference>
<keyword evidence="2" id="KW-0408">Iron</keyword>
<keyword evidence="2" id="KW-0479">Metal-binding</keyword>
<dbReference type="InterPro" id="IPR023635">
    <property type="entry name" value="Peptide_deformylase"/>
</dbReference>
<dbReference type="InterPro" id="IPR036821">
    <property type="entry name" value="Peptide_deformylase_sf"/>
</dbReference>
<name>A0A2H0KGB7_9BACT</name>
<evidence type="ECO:0000256" key="2">
    <source>
        <dbReference type="HAMAP-Rule" id="MF_00163"/>
    </source>
</evidence>
<keyword evidence="2" id="KW-0648">Protein biosynthesis</keyword>
<comment type="cofactor">
    <cofactor evidence="2">
        <name>Fe(2+)</name>
        <dbReference type="ChEBI" id="CHEBI:29033"/>
    </cofactor>
    <text evidence="2">Binds 1 Fe(2+) ion.</text>
</comment>
<dbReference type="SUPFAM" id="SSF56420">
    <property type="entry name" value="Peptide deformylase"/>
    <property type="match status" value="1"/>
</dbReference>
<dbReference type="GO" id="GO:0046872">
    <property type="term" value="F:metal ion binding"/>
    <property type="evidence" value="ECO:0007669"/>
    <property type="project" value="UniProtKB-KW"/>
</dbReference>
<dbReference type="Proteomes" id="UP000231371">
    <property type="component" value="Unassembled WGS sequence"/>
</dbReference>
<dbReference type="AlphaFoldDB" id="A0A2H0KGB7"/>
<dbReference type="EMBL" id="PCVI01000021">
    <property type="protein sequence ID" value="PIQ70292.1"/>
    <property type="molecule type" value="Genomic_DNA"/>
</dbReference>
<dbReference type="EC" id="3.5.1.88" evidence="2"/>
<reference evidence="3 4" key="1">
    <citation type="submission" date="2017-09" db="EMBL/GenBank/DDBJ databases">
        <title>Depth-based differentiation of microbial function through sediment-hosted aquifers and enrichment of novel symbionts in the deep terrestrial subsurface.</title>
        <authorList>
            <person name="Probst A.J."/>
            <person name="Ladd B."/>
            <person name="Jarett J.K."/>
            <person name="Geller-Mcgrath D.E."/>
            <person name="Sieber C.M."/>
            <person name="Emerson J.B."/>
            <person name="Anantharaman K."/>
            <person name="Thomas B.C."/>
            <person name="Malmstrom R."/>
            <person name="Stieglmeier M."/>
            <person name="Klingl A."/>
            <person name="Woyke T."/>
            <person name="Ryan C.M."/>
            <person name="Banfield J.F."/>
        </authorList>
    </citation>
    <scope>NUCLEOTIDE SEQUENCE [LARGE SCALE GENOMIC DNA]</scope>
    <source>
        <strain evidence="3">CG11_big_fil_rev_8_21_14_0_20_40_12</strain>
    </source>
</reference>
<sequence>MAKIITLTNQILRQKSKPVVFNKETAGLIKELKATLINKEGKVKGVGLSAIQIGVAQNIFLAYSKSSKKLLVFINPAIIWYSKILTAGIPETKNKYEGCLSVPGIWAIIKRSKSIKVKYQTSNGNWQVRKFTKMTATIIQHEYDHLNGILFIDRALQQKSPIYELAKDENDKEYLREIKLT</sequence>
<evidence type="ECO:0000313" key="3">
    <source>
        <dbReference type="EMBL" id="PIQ70292.1"/>
    </source>
</evidence>
<feature type="active site" evidence="2">
    <location>
        <position position="142"/>
    </location>
</feature>
<dbReference type="PANTHER" id="PTHR10458">
    <property type="entry name" value="PEPTIDE DEFORMYLASE"/>
    <property type="match status" value="1"/>
</dbReference>
<dbReference type="NCBIfam" id="TIGR00079">
    <property type="entry name" value="pept_deformyl"/>
    <property type="match status" value="1"/>
</dbReference>
<dbReference type="PIRSF" id="PIRSF004749">
    <property type="entry name" value="Pep_def"/>
    <property type="match status" value="1"/>
</dbReference>
<protein>
    <recommendedName>
        <fullName evidence="2">Peptide deformylase</fullName>
        <shortName evidence="2">PDF</shortName>
        <ecNumber evidence="2">3.5.1.88</ecNumber>
    </recommendedName>
    <alternativeName>
        <fullName evidence="2">Polypeptide deformylase</fullName>
    </alternativeName>
</protein>
<comment type="similarity">
    <text evidence="1 2">Belongs to the polypeptide deformylase family.</text>
</comment>
<proteinExistence type="inferred from homology"/>
<dbReference type="HAMAP" id="MF_00163">
    <property type="entry name" value="Pep_deformylase"/>
    <property type="match status" value="1"/>
</dbReference>
<dbReference type="Pfam" id="PF01327">
    <property type="entry name" value="Pep_deformylase"/>
    <property type="match status" value="1"/>
</dbReference>
<gene>
    <name evidence="2 3" type="primary">def</name>
    <name evidence="3" type="ORF">COV89_01275</name>
</gene>
<evidence type="ECO:0000256" key="1">
    <source>
        <dbReference type="ARBA" id="ARBA00010759"/>
    </source>
</evidence>
<accession>A0A2H0KGB7</accession>
<comment type="caution">
    <text evidence="3">The sequence shown here is derived from an EMBL/GenBank/DDBJ whole genome shotgun (WGS) entry which is preliminary data.</text>
</comment>
<dbReference type="CDD" id="cd00487">
    <property type="entry name" value="Pep_deformylase"/>
    <property type="match status" value="1"/>
</dbReference>
<dbReference type="Gene3D" id="3.90.45.10">
    <property type="entry name" value="Peptide deformylase"/>
    <property type="match status" value="1"/>
</dbReference>
<feature type="binding site" evidence="2">
    <location>
        <position position="145"/>
    </location>
    <ligand>
        <name>Fe cation</name>
        <dbReference type="ChEBI" id="CHEBI:24875"/>
    </ligand>
</feature>
<feature type="binding site" evidence="2">
    <location>
        <position position="99"/>
    </location>
    <ligand>
        <name>Fe cation</name>
        <dbReference type="ChEBI" id="CHEBI:24875"/>
    </ligand>
</feature>
<comment type="catalytic activity">
    <reaction evidence="2">
        <text>N-terminal N-formyl-L-methionyl-[peptide] + H2O = N-terminal L-methionyl-[peptide] + formate</text>
        <dbReference type="Rhea" id="RHEA:24420"/>
        <dbReference type="Rhea" id="RHEA-COMP:10639"/>
        <dbReference type="Rhea" id="RHEA-COMP:10640"/>
        <dbReference type="ChEBI" id="CHEBI:15377"/>
        <dbReference type="ChEBI" id="CHEBI:15740"/>
        <dbReference type="ChEBI" id="CHEBI:49298"/>
        <dbReference type="ChEBI" id="CHEBI:64731"/>
        <dbReference type="EC" id="3.5.1.88"/>
    </reaction>
</comment>
<dbReference type="GO" id="GO:0042586">
    <property type="term" value="F:peptide deformylase activity"/>
    <property type="evidence" value="ECO:0007669"/>
    <property type="project" value="UniProtKB-UniRule"/>
</dbReference>
<dbReference type="PANTHER" id="PTHR10458:SF22">
    <property type="entry name" value="PEPTIDE DEFORMYLASE"/>
    <property type="match status" value="1"/>
</dbReference>
<keyword evidence="2" id="KW-0378">Hydrolase</keyword>
<comment type="function">
    <text evidence="2">Removes the formyl group from the N-terminal Met of newly synthesized proteins. Requires at least a dipeptide for an efficient rate of reaction. N-terminal L-methionine is a prerequisite for activity but the enzyme has broad specificity at other positions.</text>
</comment>
<evidence type="ECO:0000313" key="4">
    <source>
        <dbReference type="Proteomes" id="UP000231371"/>
    </source>
</evidence>
<feature type="binding site" evidence="2">
    <location>
        <position position="141"/>
    </location>
    <ligand>
        <name>Fe cation</name>
        <dbReference type="ChEBI" id="CHEBI:24875"/>
    </ligand>
</feature>
<organism evidence="3 4">
    <name type="scientific">Candidatus Shapirobacteria bacterium CG11_big_fil_rev_8_21_14_0_20_40_12</name>
    <dbReference type="NCBI Taxonomy" id="1974889"/>
    <lineage>
        <taxon>Bacteria</taxon>
        <taxon>Candidatus Shapironibacteriota</taxon>
    </lineage>
</organism>
<dbReference type="PRINTS" id="PR01576">
    <property type="entry name" value="PDEFORMYLASE"/>
</dbReference>